<evidence type="ECO:0000256" key="2">
    <source>
        <dbReference type="ARBA" id="ARBA00011245"/>
    </source>
</evidence>
<evidence type="ECO:0000313" key="9">
    <source>
        <dbReference type="EMBL" id="CAH0713730.1"/>
    </source>
</evidence>
<dbReference type="FunFam" id="3.40.80.10:FF:000001">
    <property type="entry name" value="Peptidoglycan recognition protein 1"/>
    <property type="match status" value="1"/>
</dbReference>
<keyword evidence="6" id="KW-1133">Transmembrane helix</keyword>
<feature type="domain" description="N-acetylmuramoyl-L-alanine amidase" evidence="7">
    <location>
        <begin position="127"/>
        <end position="266"/>
    </location>
</feature>
<dbReference type="SMART" id="SM00701">
    <property type="entry name" value="PGRP"/>
    <property type="match status" value="1"/>
</dbReference>
<dbReference type="EMBL" id="OV170221">
    <property type="protein sequence ID" value="CAH0713730.1"/>
    <property type="molecule type" value="Genomic_DNA"/>
</dbReference>
<name>A0A8J9Y566_9NEOP</name>
<evidence type="ECO:0000256" key="1">
    <source>
        <dbReference type="ARBA" id="ARBA00007553"/>
    </source>
</evidence>
<dbReference type="PANTHER" id="PTHR11022">
    <property type="entry name" value="PEPTIDOGLYCAN RECOGNITION PROTEIN"/>
    <property type="match status" value="1"/>
</dbReference>
<dbReference type="GO" id="GO:0009253">
    <property type="term" value="P:peptidoglycan catabolic process"/>
    <property type="evidence" value="ECO:0007669"/>
    <property type="project" value="InterPro"/>
</dbReference>
<keyword evidence="10" id="KW-1185">Reference proteome</keyword>
<dbReference type="GO" id="GO:0008745">
    <property type="term" value="F:N-acetylmuramoyl-L-alanine amidase activity"/>
    <property type="evidence" value="ECO:0007669"/>
    <property type="project" value="InterPro"/>
</dbReference>
<dbReference type="SMART" id="SM00644">
    <property type="entry name" value="Ami_2"/>
    <property type="match status" value="1"/>
</dbReference>
<dbReference type="InterPro" id="IPR015510">
    <property type="entry name" value="PGRP"/>
</dbReference>
<dbReference type="AlphaFoldDB" id="A0A8J9Y566"/>
<evidence type="ECO:0000256" key="5">
    <source>
        <dbReference type="ARBA" id="ARBA00069708"/>
    </source>
</evidence>
<keyword evidence="6" id="KW-0812">Transmembrane</keyword>
<protein>
    <recommendedName>
        <fullName evidence="5">Peptidoglycan recognition protein</fullName>
    </recommendedName>
</protein>
<evidence type="ECO:0000259" key="7">
    <source>
        <dbReference type="SMART" id="SM00644"/>
    </source>
</evidence>
<proteinExistence type="inferred from homology"/>
<dbReference type="InterPro" id="IPR036505">
    <property type="entry name" value="Amidase/PGRP_sf"/>
</dbReference>
<evidence type="ECO:0000259" key="8">
    <source>
        <dbReference type="SMART" id="SM00701"/>
    </source>
</evidence>
<evidence type="ECO:0000256" key="6">
    <source>
        <dbReference type="SAM" id="Phobius"/>
    </source>
</evidence>
<dbReference type="SUPFAM" id="SSF55846">
    <property type="entry name" value="N-acetylmuramoyl-L-alanine amidase-like"/>
    <property type="match status" value="1"/>
</dbReference>
<dbReference type="Gene3D" id="3.40.80.10">
    <property type="entry name" value="Peptidoglycan recognition protein-like"/>
    <property type="match status" value="1"/>
</dbReference>
<comment type="subunit">
    <text evidence="2">Monomer.</text>
</comment>
<dbReference type="OrthoDB" id="10001926at2759"/>
<feature type="domain" description="Peptidoglycan recognition protein family" evidence="8">
    <location>
        <begin position="117"/>
        <end position="260"/>
    </location>
</feature>
<dbReference type="Pfam" id="PF01510">
    <property type="entry name" value="Amidase_2"/>
    <property type="match status" value="1"/>
</dbReference>
<keyword evidence="6" id="KW-0472">Membrane</keyword>
<keyword evidence="3" id="KW-0399">Innate immunity</keyword>
<dbReference type="InterPro" id="IPR006619">
    <property type="entry name" value="PGRP_domain_met/bac"/>
</dbReference>
<feature type="transmembrane region" description="Helical" evidence="6">
    <location>
        <begin position="78"/>
        <end position="98"/>
    </location>
</feature>
<comment type="similarity">
    <text evidence="1">Belongs to the N-acetylmuramoyl-L-alanine amidase 2 family.</text>
</comment>
<dbReference type="GO" id="GO:0045087">
    <property type="term" value="P:innate immune response"/>
    <property type="evidence" value="ECO:0007669"/>
    <property type="project" value="UniProtKB-KW"/>
</dbReference>
<dbReference type="CDD" id="cd06583">
    <property type="entry name" value="PGRP"/>
    <property type="match status" value="1"/>
</dbReference>
<dbReference type="GO" id="GO:0008270">
    <property type="term" value="F:zinc ion binding"/>
    <property type="evidence" value="ECO:0007669"/>
    <property type="project" value="InterPro"/>
</dbReference>
<accession>A0A8J9Y566</accession>
<dbReference type="PANTHER" id="PTHR11022:SF77">
    <property type="entry name" value="PEPTIDOGLYCAN-RECOGNITION PROTEIN LB"/>
    <property type="match status" value="1"/>
</dbReference>
<evidence type="ECO:0000313" key="10">
    <source>
        <dbReference type="Proteomes" id="UP000838878"/>
    </source>
</evidence>
<organism evidence="9 10">
    <name type="scientific">Brenthis ino</name>
    <name type="common">lesser marbled fritillary</name>
    <dbReference type="NCBI Taxonomy" id="405034"/>
    <lineage>
        <taxon>Eukaryota</taxon>
        <taxon>Metazoa</taxon>
        <taxon>Ecdysozoa</taxon>
        <taxon>Arthropoda</taxon>
        <taxon>Hexapoda</taxon>
        <taxon>Insecta</taxon>
        <taxon>Pterygota</taxon>
        <taxon>Neoptera</taxon>
        <taxon>Endopterygota</taxon>
        <taxon>Lepidoptera</taxon>
        <taxon>Glossata</taxon>
        <taxon>Ditrysia</taxon>
        <taxon>Papilionoidea</taxon>
        <taxon>Nymphalidae</taxon>
        <taxon>Heliconiinae</taxon>
        <taxon>Argynnini</taxon>
        <taxon>Brenthis</taxon>
    </lineage>
</organism>
<gene>
    <name evidence="9" type="ORF">BINO364_LOCUS858</name>
</gene>
<evidence type="ECO:0000256" key="3">
    <source>
        <dbReference type="ARBA" id="ARBA00022588"/>
    </source>
</evidence>
<sequence length="298" mass="33792">MTIGHDRICRAQYQHFYVLSETRKCNNTNFPIDWLDGLMMIVSKQKNYFWPDLGSRDLQLHLFLTFEILISSMRGRRFVVMVSLSGAVCIQMIAIVMGEPTIFLIESTGNEVISYNYPFVSRSQWHARIPKAKDPLPSPVPYVVIHHSHSPPACYDAPHCKRAMRSMQNFHMDDRGWNDIGYHFAVGGDGVAYEGRGWGVLGAHSLHFNNVSIGICLIGDWTNSVPPLQQLKTAQALIASGVELGFVKPEYKLVGHRQVRDTECPGDALYKEIQSWPHYTSFPSSYRDLDVILQEAGF</sequence>
<evidence type="ECO:0000256" key="4">
    <source>
        <dbReference type="ARBA" id="ARBA00022859"/>
    </source>
</evidence>
<keyword evidence="4" id="KW-0391">Immunity</keyword>
<dbReference type="InterPro" id="IPR002502">
    <property type="entry name" value="Amidase_domain"/>
</dbReference>
<reference evidence="9" key="1">
    <citation type="submission" date="2021-12" db="EMBL/GenBank/DDBJ databases">
        <authorList>
            <person name="Martin H S."/>
        </authorList>
    </citation>
    <scope>NUCLEOTIDE SEQUENCE</scope>
</reference>
<feature type="non-terminal residue" evidence="9">
    <location>
        <position position="298"/>
    </location>
</feature>
<dbReference type="Proteomes" id="UP000838878">
    <property type="component" value="Chromosome 1"/>
</dbReference>